<evidence type="ECO:0000313" key="3">
    <source>
        <dbReference type="EMBL" id="KAL3088496.1"/>
    </source>
</evidence>
<sequence>MNFPICLLLSLLFSFAICGKNDKKKATVDNDNKNSVPTMTKALRMLTKILAVQSVIGLANGSAPHAGQPTNVADQKPLHNSVDQIMSQPPSQSPAADAIGIDANSDYTPATNHPPIHNNKNN</sequence>
<keyword evidence="4" id="KW-1185">Reference proteome</keyword>
<name>A0ABD2JD04_HETSC</name>
<proteinExistence type="predicted"/>
<dbReference type="EMBL" id="JBICCN010000157">
    <property type="protein sequence ID" value="KAL3088496.1"/>
    <property type="molecule type" value="Genomic_DNA"/>
</dbReference>
<keyword evidence="2" id="KW-0732">Signal</keyword>
<comment type="caution">
    <text evidence="3">The sequence shown here is derived from an EMBL/GenBank/DDBJ whole genome shotgun (WGS) entry which is preliminary data.</text>
</comment>
<evidence type="ECO:0000313" key="4">
    <source>
        <dbReference type="Proteomes" id="UP001620645"/>
    </source>
</evidence>
<accession>A0ABD2JD04</accession>
<evidence type="ECO:0000256" key="2">
    <source>
        <dbReference type="SAM" id="SignalP"/>
    </source>
</evidence>
<organism evidence="3 4">
    <name type="scientific">Heterodera schachtii</name>
    <name type="common">Sugarbeet cyst nematode worm</name>
    <name type="synonym">Tylenchus schachtii</name>
    <dbReference type="NCBI Taxonomy" id="97005"/>
    <lineage>
        <taxon>Eukaryota</taxon>
        <taxon>Metazoa</taxon>
        <taxon>Ecdysozoa</taxon>
        <taxon>Nematoda</taxon>
        <taxon>Chromadorea</taxon>
        <taxon>Rhabditida</taxon>
        <taxon>Tylenchina</taxon>
        <taxon>Tylenchomorpha</taxon>
        <taxon>Tylenchoidea</taxon>
        <taxon>Heteroderidae</taxon>
        <taxon>Heteroderinae</taxon>
        <taxon>Heterodera</taxon>
    </lineage>
</organism>
<feature type="chain" id="PRO_5044863986" evidence="2">
    <location>
        <begin position="19"/>
        <end position="122"/>
    </location>
</feature>
<reference evidence="3 4" key="1">
    <citation type="submission" date="2024-10" db="EMBL/GenBank/DDBJ databases">
        <authorList>
            <person name="Kim D."/>
        </authorList>
    </citation>
    <scope>NUCLEOTIDE SEQUENCE [LARGE SCALE GENOMIC DNA]</scope>
    <source>
        <strain evidence="3">Taebaek</strain>
    </source>
</reference>
<dbReference type="Proteomes" id="UP001620645">
    <property type="component" value="Unassembled WGS sequence"/>
</dbReference>
<feature type="signal peptide" evidence="2">
    <location>
        <begin position="1"/>
        <end position="18"/>
    </location>
</feature>
<feature type="compositionally biased region" description="Polar residues" evidence="1">
    <location>
        <begin position="81"/>
        <end position="94"/>
    </location>
</feature>
<gene>
    <name evidence="3" type="ORF">niasHS_009947</name>
</gene>
<protein>
    <submittedName>
        <fullName evidence="3">Uncharacterized protein</fullName>
    </submittedName>
</protein>
<evidence type="ECO:0000256" key="1">
    <source>
        <dbReference type="SAM" id="MobiDB-lite"/>
    </source>
</evidence>
<feature type="region of interest" description="Disordered" evidence="1">
    <location>
        <begin position="60"/>
        <end position="122"/>
    </location>
</feature>
<dbReference type="AlphaFoldDB" id="A0ABD2JD04"/>